<feature type="transmembrane region" description="Helical" evidence="1">
    <location>
        <begin position="102"/>
        <end position="122"/>
    </location>
</feature>
<feature type="transmembrane region" description="Helical" evidence="1">
    <location>
        <begin position="152"/>
        <end position="172"/>
    </location>
</feature>
<evidence type="ECO:0000313" key="2">
    <source>
        <dbReference type="EMBL" id="PTP29360.1"/>
    </source>
</evidence>
<feature type="transmembrane region" description="Helical" evidence="1">
    <location>
        <begin position="46"/>
        <end position="63"/>
    </location>
</feature>
<comment type="caution">
    <text evidence="2">The sequence shown here is derived from an EMBL/GenBank/DDBJ whole genome shotgun (WGS) entry which is preliminary data.</text>
</comment>
<evidence type="ECO:0000313" key="3">
    <source>
        <dbReference type="Proteomes" id="UP000244197"/>
    </source>
</evidence>
<dbReference type="AlphaFoldDB" id="A0A2T5ESH6"/>
<keyword evidence="1" id="KW-0812">Transmembrane</keyword>
<feature type="transmembrane region" description="Helical" evidence="1">
    <location>
        <begin position="23"/>
        <end position="40"/>
    </location>
</feature>
<dbReference type="RefSeq" id="WP_108188034.1">
    <property type="nucleotide sequence ID" value="NZ_PIFK01000037.1"/>
</dbReference>
<evidence type="ECO:0000256" key="1">
    <source>
        <dbReference type="SAM" id="Phobius"/>
    </source>
</evidence>
<feature type="transmembrane region" description="Helical" evidence="1">
    <location>
        <begin position="243"/>
        <end position="262"/>
    </location>
</feature>
<organism evidence="2 3">
    <name type="scientific">Vibrio splendidus</name>
    <dbReference type="NCBI Taxonomy" id="29497"/>
    <lineage>
        <taxon>Bacteria</taxon>
        <taxon>Pseudomonadati</taxon>
        <taxon>Pseudomonadota</taxon>
        <taxon>Gammaproteobacteria</taxon>
        <taxon>Vibrionales</taxon>
        <taxon>Vibrionaceae</taxon>
        <taxon>Vibrio</taxon>
    </lineage>
</organism>
<reference evidence="2 3" key="1">
    <citation type="submission" date="2017-11" db="EMBL/GenBank/DDBJ databases">
        <title>Population delineation of vibrios coincides with oyster pathogenicity.</title>
        <authorList>
            <person name="Bruto M."/>
            <person name="Labreuche Y."/>
            <person name="James A."/>
            <person name="Piel D."/>
            <person name="Chenivesse S."/>
            <person name="Petton B."/>
            <person name="Polz M.F."/>
            <person name="Le Roux F."/>
        </authorList>
    </citation>
    <scope>NUCLEOTIDE SEQUENCE [LARGE SCALE GENOMIC DNA]</scope>
    <source>
        <strain evidence="2 3">FF_144</strain>
    </source>
</reference>
<keyword evidence="1" id="KW-1133">Transmembrane helix</keyword>
<protein>
    <recommendedName>
        <fullName evidence="4">WbuO protein</fullName>
    </recommendedName>
</protein>
<proteinExistence type="predicted"/>
<feature type="transmembrane region" description="Helical" evidence="1">
    <location>
        <begin position="178"/>
        <end position="199"/>
    </location>
</feature>
<accession>A0A2T5ESH6</accession>
<sequence>MIYSYLPGHYLFLSRLKSKPEKLSWAILYVIPLLFISGHINGSYSIEIVILFILALLSFFSIYDLGYIENDVKTVLTEKEPTLRIDSATFDYYTSNYWKHNLIKILFSVVLILAIDSLSGLWEIELNLLAFICAVIATRFVFFFHNKIRSRYNVLTFSLLSSLKYTSILILFCPYEQFPYYLTLSLLMFPLIRTIEHATKKKYKFIKIRNLVFSADYFRVRYYLLFSLIFLVVAFLVDTFDYLYFFVFLYYLMYRVVTLIFVKKTNFVDELRKNRSSR</sequence>
<feature type="transmembrane region" description="Helical" evidence="1">
    <location>
        <begin position="220"/>
        <end position="237"/>
    </location>
</feature>
<evidence type="ECO:0008006" key="4">
    <source>
        <dbReference type="Google" id="ProtNLM"/>
    </source>
</evidence>
<name>A0A2T5ESH6_VIBSP</name>
<feature type="transmembrane region" description="Helical" evidence="1">
    <location>
        <begin position="128"/>
        <end position="145"/>
    </location>
</feature>
<keyword evidence="1" id="KW-0472">Membrane</keyword>
<gene>
    <name evidence="2" type="ORF">CWO07_17765</name>
</gene>
<dbReference type="EMBL" id="PIFK01000037">
    <property type="protein sequence ID" value="PTP29360.1"/>
    <property type="molecule type" value="Genomic_DNA"/>
</dbReference>
<dbReference type="Proteomes" id="UP000244197">
    <property type="component" value="Unassembled WGS sequence"/>
</dbReference>